<feature type="domain" description="TOTE conflict system primase" evidence="3">
    <location>
        <begin position="69"/>
        <end position="116"/>
    </location>
</feature>
<dbReference type="Pfam" id="PF22548">
    <property type="entry name" value="AEP-TOTE"/>
    <property type="match status" value="1"/>
</dbReference>
<feature type="region of interest" description="Disordered" evidence="2">
    <location>
        <begin position="41"/>
        <end position="65"/>
    </location>
</feature>
<dbReference type="AlphaFoldDB" id="A0A9X4QUD2"/>
<sequence>MSSDLEQQLFRALKEIEALKQENRSLKLQLFNYTNLKETTPPAQYLPKTANEQEPTSKSNVHAKSSSEEKIALFRSLFRGREDVYPVRWTNKTGKAGYSPACKNEWTVVCKKAASQMLGMHTSGI</sequence>
<gene>
    <name evidence="4" type="ORF">OMP40_14125</name>
</gene>
<comment type="caution">
    <text evidence="4">The sequence shown here is derived from an EMBL/GenBank/DDBJ whole genome shotgun (WGS) entry which is preliminary data.</text>
</comment>
<name>A0A9X4QUD2_9BACL</name>
<proteinExistence type="predicted"/>
<evidence type="ECO:0000313" key="5">
    <source>
        <dbReference type="Proteomes" id="UP001153404"/>
    </source>
</evidence>
<dbReference type="RefSeq" id="WP_277532140.1">
    <property type="nucleotide sequence ID" value="NZ_JAPDIA010000003.1"/>
</dbReference>
<dbReference type="EMBL" id="JAPDIA010000003">
    <property type="protein sequence ID" value="MDG0810357.1"/>
    <property type="molecule type" value="Genomic_DNA"/>
</dbReference>
<keyword evidence="1" id="KW-0175">Coiled coil</keyword>
<reference evidence="4" key="1">
    <citation type="submission" date="2022-10" db="EMBL/GenBank/DDBJ databases">
        <title>Comparative genomic analysis of Cohnella hashimotonis sp. nov., isolated from the International Space Station.</title>
        <authorList>
            <person name="Simpson A."/>
            <person name="Venkateswaran K."/>
        </authorList>
    </citation>
    <scope>NUCLEOTIDE SEQUENCE</scope>
    <source>
        <strain evidence="4">DSM 28161</strain>
    </source>
</reference>
<evidence type="ECO:0000313" key="4">
    <source>
        <dbReference type="EMBL" id="MDG0810357.1"/>
    </source>
</evidence>
<feature type="compositionally biased region" description="Polar residues" evidence="2">
    <location>
        <begin position="50"/>
        <end position="64"/>
    </location>
</feature>
<dbReference type="InterPro" id="IPR054347">
    <property type="entry name" value="TOTE_primase"/>
</dbReference>
<protein>
    <recommendedName>
        <fullName evidence="3">TOTE conflict system primase domain-containing protein</fullName>
    </recommendedName>
</protein>
<evidence type="ECO:0000256" key="1">
    <source>
        <dbReference type="SAM" id="Coils"/>
    </source>
</evidence>
<accession>A0A9X4QUD2</accession>
<evidence type="ECO:0000256" key="2">
    <source>
        <dbReference type="SAM" id="MobiDB-lite"/>
    </source>
</evidence>
<evidence type="ECO:0000259" key="3">
    <source>
        <dbReference type="Pfam" id="PF22548"/>
    </source>
</evidence>
<organism evidence="4 5">
    <name type="scientific">Cohnella rhizosphaerae</name>
    <dbReference type="NCBI Taxonomy" id="1457232"/>
    <lineage>
        <taxon>Bacteria</taxon>
        <taxon>Bacillati</taxon>
        <taxon>Bacillota</taxon>
        <taxon>Bacilli</taxon>
        <taxon>Bacillales</taxon>
        <taxon>Paenibacillaceae</taxon>
        <taxon>Cohnella</taxon>
    </lineage>
</organism>
<feature type="coiled-coil region" evidence="1">
    <location>
        <begin position="2"/>
        <end position="36"/>
    </location>
</feature>
<dbReference type="Proteomes" id="UP001153404">
    <property type="component" value="Unassembled WGS sequence"/>
</dbReference>
<keyword evidence="5" id="KW-1185">Reference proteome</keyword>